<dbReference type="InterPro" id="IPR001623">
    <property type="entry name" value="DnaJ_domain"/>
</dbReference>
<dbReference type="EMBL" id="BDGI01000122">
    <property type="protein sequence ID" value="GAV29443.1"/>
    <property type="molecule type" value="Genomic_DNA"/>
</dbReference>
<organism evidence="4 5">
    <name type="scientific">Pichia membranifaciens</name>
    <dbReference type="NCBI Taxonomy" id="4926"/>
    <lineage>
        <taxon>Eukaryota</taxon>
        <taxon>Fungi</taxon>
        <taxon>Dikarya</taxon>
        <taxon>Ascomycota</taxon>
        <taxon>Saccharomycotina</taxon>
        <taxon>Pichiomycetes</taxon>
        <taxon>Pichiales</taxon>
        <taxon>Pichiaceae</taxon>
        <taxon>Pichia</taxon>
    </lineage>
</organism>
<keyword evidence="5" id="KW-1185">Reference proteome</keyword>
<dbReference type="CDD" id="cd06257">
    <property type="entry name" value="DnaJ"/>
    <property type="match status" value="1"/>
</dbReference>
<reference evidence="4 5" key="1">
    <citation type="submission" date="2016-08" db="EMBL/GenBank/DDBJ databases">
        <title>Whole genome shotgun sequence of Pichia membranifaciens KS47-1.</title>
        <authorList>
            <person name="Konishi M."/>
            <person name="Ishida M."/>
            <person name="Arakawa T."/>
            <person name="Kato Y."/>
            <person name="Horiuchi J."/>
        </authorList>
    </citation>
    <scope>NUCLEOTIDE SEQUENCE [LARGE SCALE GENOMIC DNA]</scope>
    <source>
        <strain evidence="4 5">KS47-1</strain>
    </source>
</reference>
<dbReference type="GO" id="GO:0032865">
    <property type="term" value="C:ERMES complex"/>
    <property type="evidence" value="ECO:0007669"/>
    <property type="project" value="InterPro"/>
</dbReference>
<feature type="compositionally biased region" description="Acidic residues" evidence="2">
    <location>
        <begin position="107"/>
        <end position="149"/>
    </location>
</feature>
<feature type="domain" description="J" evidence="3">
    <location>
        <begin position="177"/>
        <end position="249"/>
    </location>
</feature>
<gene>
    <name evidence="4" type="ORF">PMKS-002943</name>
</gene>
<dbReference type="Pfam" id="PF26544">
    <property type="entry name" value="Mdm12"/>
    <property type="match status" value="1"/>
</dbReference>
<dbReference type="PROSITE" id="PS50076">
    <property type="entry name" value="DNAJ_2"/>
    <property type="match status" value="1"/>
</dbReference>
<dbReference type="Proteomes" id="UP000186136">
    <property type="component" value="Unassembled WGS sequence"/>
</dbReference>
<accession>A0A1Q2YJ95</accession>
<dbReference type="SUPFAM" id="SSF46565">
    <property type="entry name" value="Chaperone J-domain"/>
    <property type="match status" value="1"/>
</dbReference>
<keyword evidence="1" id="KW-0256">Endoplasmic reticulum</keyword>
<evidence type="ECO:0000256" key="2">
    <source>
        <dbReference type="SAM" id="MobiDB-lite"/>
    </source>
</evidence>
<dbReference type="GO" id="GO:0007005">
    <property type="term" value="P:mitochondrion organization"/>
    <property type="evidence" value="ECO:0007669"/>
    <property type="project" value="InterPro"/>
</dbReference>
<dbReference type="PRINTS" id="PR00625">
    <property type="entry name" value="JDOMAIN"/>
</dbReference>
<dbReference type="Pfam" id="PF00226">
    <property type="entry name" value="DnaJ"/>
    <property type="match status" value="1"/>
</dbReference>
<dbReference type="AlphaFoldDB" id="A0A1Q2YJ95"/>
<name>A0A1Q2YJ95_9ASCO</name>
<dbReference type="GO" id="GO:1990456">
    <property type="term" value="P:mitochondrion-endoplasmic reticulum membrane tethering"/>
    <property type="evidence" value="ECO:0007669"/>
    <property type="project" value="TreeGrafter"/>
</dbReference>
<comment type="caution">
    <text evidence="4">The sequence shown here is derived from an EMBL/GenBank/DDBJ whole genome shotgun (WGS) entry which is preliminary data.</text>
</comment>
<dbReference type="PANTHER" id="PTHR28204">
    <property type="entry name" value="MITOCHONDRIAL DISTRIBUTION AND MORPHOLOGY PROTEIN 12"/>
    <property type="match status" value="1"/>
</dbReference>
<feature type="compositionally biased region" description="Basic and acidic residues" evidence="2">
    <location>
        <begin position="150"/>
        <end position="163"/>
    </location>
</feature>
<evidence type="ECO:0000256" key="1">
    <source>
        <dbReference type="ARBA" id="ARBA00022824"/>
    </source>
</evidence>
<dbReference type="GO" id="GO:0015914">
    <property type="term" value="P:phospholipid transport"/>
    <property type="evidence" value="ECO:0007669"/>
    <property type="project" value="TreeGrafter"/>
</dbReference>
<dbReference type="OrthoDB" id="10250354at2759"/>
<protein>
    <recommendedName>
        <fullName evidence="3">J domain-containing protein</fullName>
    </recommendedName>
</protein>
<evidence type="ECO:0000259" key="3">
    <source>
        <dbReference type="PROSITE" id="PS50076"/>
    </source>
</evidence>
<dbReference type="PANTHER" id="PTHR28204:SF1">
    <property type="entry name" value="MITOCHONDRIAL DISTRIBUTION AND MORPHOLOGY PROTEIN 12"/>
    <property type="match status" value="1"/>
</dbReference>
<proteinExistence type="predicted"/>
<dbReference type="InterPro" id="IPR036869">
    <property type="entry name" value="J_dom_sf"/>
</dbReference>
<evidence type="ECO:0000313" key="4">
    <source>
        <dbReference type="EMBL" id="GAV29443.1"/>
    </source>
</evidence>
<sequence>MLQQPTLQFLALYLFHFEIGHGSREEPFKGQAMSFDIQWDTICNDEQLALSLREFLNSKLSTVELPHYLANLQVIDFKFGKTAPEITIRDIDVPFSEFYMSANEAHDEGEEEGEEEEEEGEEEEEKEKDEEKEKEEEGGEIEANQEEEEGSRPKPHVDTRDHGISGTDGEDSEDDRGKNRVLKLPFDATTAEIKNKFKKMSLKLHPDILKSQGLSDAELDAKSDEYLKVKKSYEVLADEKKRGDYDLHMGIRRREGSSSPNSFFKRPGNSFHFHEQYRYNDVPHFDSKKHQERNERIEKRFRYQQKVNQNIDTFGRDLYARNLGAHGPRKGIYREYTYQPDIREDESEGKKIAIKLASGVIGVFVFWYVLCGNYNTGKKTSVKERENEQRTADTRERDAKVEAEAAADAAAAAAVAEKSVEKKHEVNTTSKSGNNMSVNNAYGLMLIGGNSKRDDLEVFEEQTSEAAE</sequence>
<evidence type="ECO:0000313" key="5">
    <source>
        <dbReference type="Proteomes" id="UP000186136"/>
    </source>
</evidence>
<dbReference type="Gene3D" id="1.10.287.110">
    <property type="entry name" value="DnaJ domain"/>
    <property type="match status" value="1"/>
</dbReference>
<dbReference type="SMART" id="SM00271">
    <property type="entry name" value="DnaJ"/>
    <property type="match status" value="1"/>
</dbReference>
<feature type="region of interest" description="Disordered" evidence="2">
    <location>
        <begin position="103"/>
        <end position="181"/>
    </location>
</feature>
<dbReference type="InterPro" id="IPR027532">
    <property type="entry name" value="Mdm12"/>
</dbReference>